<evidence type="ECO:0000313" key="2">
    <source>
        <dbReference type="Proteomes" id="UP001152798"/>
    </source>
</evidence>
<proteinExistence type="predicted"/>
<name>A0A9P0E413_NEZVI</name>
<accession>A0A9P0E413</accession>
<dbReference type="Proteomes" id="UP001152798">
    <property type="component" value="Chromosome 1"/>
</dbReference>
<keyword evidence="2" id="KW-1185">Reference proteome</keyword>
<evidence type="ECO:0000313" key="1">
    <source>
        <dbReference type="EMBL" id="CAH1391301.1"/>
    </source>
</evidence>
<dbReference type="OrthoDB" id="7933576at2759"/>
<sequence>MDQCTFKAKLFVTANESGRVKATLQSLLGILREAEEQYEQIQSEAVDRTHYETRTLRSLWGNATWSGPHLSTSLPQLSHCPNLPLWLSGRRWATHPSLLLLLASSICEGSPPSGGYGYHPKPQPFLPAPPGETPSCAKHGRTYCEYIENYPT</sequence>
<gene>
    <name evidence="1" type="ORF">NEZAVI_LOCUS2345</name>
</gene>
<reference evidence="1" key="1">
    <citation type="submission" date="2022-01" db="EMBL/GenBank/DDBJ databases">
        <authorList>
            <person name="King R."/>
        </authorList>
    </citation>
    <scope>NUCLEOTIDE SEQUENCE</scope>
</reference>
<organism evidence="1 2">
    <name type="scientific">Nezara viridula</name>
    <name type="common">Southern green stink bug</name>
    <name type="synonym">Cimex viridulus</name>
    <dbReference type="NCBI Taxonomy" id="85310"/>
    <lineage>
        <taxon>Eukaryota</taxon>
        <taxon>Metazoa</taxon>
        <taxon>Ecdysozoa</taxon>
        <taxon>Arthropoda</taxon>
        <taxon>Hexapoda</taxon>
        <taxon>Insecta</taxon>
        <taxon>Pterygota</taxon>
        <taxon>Neoptera</taxon>
        <taxon>Paraneoptera</taxon>
        <taxon>Hemiptera</taxon>
        <taxon>Heteroptera</taxon>
        <taxon>Panheteroptera</taxon>
        <taxon>Pentatomomorpha</taxon>
        <taxon>Pentatomoidea</taxon>
        <taxon>Pentatomidae</taxon>
        <taxon>Pentatominae</taxon>
        <taxon>Nezara</taxon>
    </lineage>
</organism>
<dbReference type="AlphaFoldDB" id="A0A9P0E413"/>
<protein>
    <submittedName>
        <fullName evidence="1">Uncharacterized protein</fullName>
    </submittedName>
</protein>
<dbReference type="EMBL" id="OV725077">
    <property type="protein sequence ID" value="CAH1391301.1"/>
    <property type="molecule type" value="Genomic_DNA"/>
</dbReference>